<evidence type="ECO:0000256" key="1">
    <source>
        <dbReference type="SAM" id="MobiDB-lite"/>
    </source>
</evidence>
<proteinExistence type="predicted"/>
<name>A0A3P7LTP9_DIBLA</name>
<feature type="region of interest" description="Disordered" evidence="1">
    <location>
        <begin position="374"/>
        <end position="402"/>
    </location>
</feature>
<feature type="compositionally biased region" description="Low complexity" evidence="1">
    <location>
        <begin position="381"/>
        <end position="397"/>
    </location>
</feature>
<sequence>MDFNGGELCTLDMPYGMQPAGYPRDPHLGESGPPVGSSGEQPTGAVCDKSSLNHHHHQHQHTMYNFDCTPQVTSLNEGSAVAPVTQTSEVFQMTLAPPMEIQINESISQASSELAFHTTETSYGQVYTHENVEPIVSTSKGQTVCISNSGLSEAEKGLSAISHSETSVSCHLTNPSTMVEMRMIDAIRTSTYAADRPANPVYIEEAEMAQMIQPHSPPTRRETQPRRHRYKPVCLGCHRGFGSKRRCRNLLSRGFPTLKRNELPAAHAMHMSQKLLFNAYEKSTDHSDNHSAHEMAPTDRVQACFSASADVNQPCSSTRVSATGAVSISHGGSDFCLKETVAETAHRMLAANVLEHNMSVETNQFSSLEALNTPYHGLDSQNQQQQQQQQHQQPHHQTSQAPGLSACLNTYQTDAVSVLSQGSGNSMDHLLMQLQQTQHQSQQQQQQQQQQPLRHQSAEDPGQPRSHDQEIRSECVARLRSKRYSLGEPLVSSQLLQQQQQQQQRRSSRHAASLYAVSPPSATISTRVITPPRLPPCFPVSPYQADDQRVCSCFRQPTVAHTRARRDLGQRGWGQRCRRRSL</sequence>
<feature type="compositionally biased region" description="Low complexity" evidence="1">
    <location>
        <begin position="435"/>
        <end position="451"/>
    </location>
</feature>
<protein>
    <submittedName>
        <fullName evidence="2">Uncharacterized protein</fullName>
    </submittedName>
</protein>
<dbReference type="AlphaFoldDB" id="A0A3P7LTP9"/>
<accession>A0A3P7LTP9</accession>
<dbReference type="OrthoDB" id="10622154at2759"/>
<feature type="region of interest" description="Disordered" evidence="1">
    <location>
        <begin position="20"/>
        <end position="58"/>
    </location>
</feature>
<reference evidence="2 3" key="1">
    <citation type="submission" date="2018-11" db="EMBL/GenBank/DDBJ databases">
        <authorList>
            <consortium name="Pathogen Informatics"/>
        </authorList>
    </citation>
    <scope>NUCLEOTIDE SEQUENCE [LARGE SCALE GENOMIC DNA]</scope>
</reference>
<dbReference type="Proteomes" id="UP000281553">
    <property type="component" value="Unassembled WGS sequence"/>
</dbReference>
<keyword evidence="3" id="KW-1185">Reference proteome</keyword>
<feature type="compositionally biased region" description="Low complexity" evidence="1">
    <location>
        <begin position="495"/>
        <end position="505"/>
    </location>
</feature>
<gene>
    <name evidence="2" type="ORF">DILT_LOCUS9269</name>
</gene>
<feature type="region of interest" description="Disordered" evidence="1">
    <location>
        <begin position="495"/>
        <end position="515"/>
    </location>
</feature>
<feature type="region of interest" description="Disordered" evidence="1">
    <location>
        <begin position="435"/>
        <end position="471"/>
    </location>
</feature>
<dbReference type="EMBL" id="UYRU01056390">
    <property type="protein sequence ID" value="VDN13438.1"/>
    <property type="molecule type" value="Genomic_DNA"/>
</dbReference>
<organism evidence="2 3">
    <name type="scientific">Dibothriocephalus latus</name>
    <name type="common">Fish tapeworm</name>
    <name type="synonym">Diphyllobothrium latum</name>
    <dbReference type="NCBI Taxonomy" id="60516"/>
    <lineage>
        <taxon>Eukaryota</taxon>
        <taxon>Metazoa</taxon>
        <taxon>Spiralia</taxon>
        <taxon>Lophotrochozoa</taxon>
        <taxon>Platyhelminthes</taxon>
        <taxon>Cestoda</taxon>
        <taxon>Eucestoda</taxon>
        <taxon>Diphyllobothriidea</taxon>
        <taxon>Diphyllobothriidae</taxon>
        <taxon>Dibothriocephalus</taxon>
    </lineage>
</organism>
<evidence type="ECO:0000313" key="3">
    <source>
        <dbReference type="Proteomes" id="UP000281553"/>
    </source>
</evidence>
<evidence type="ECO:0000313" key="2">
    <source>
        <dbReference type="EMBL" id="VDN13438.1"/>
    </source>
</evidence>
<feature type="compositionally biased region" description="Low complexity" evidence="1">
    <location>
        <begin position="29"/>
        <end position="40"/>
    </location>
</feature>